<gene>
    <name evidence="4" type="ordered locus">Rcas_1163</name>
</gene>
<dbReference type="Gene3D" id="3.30.450.20">
    <property type="entry name" value="PAS domain"/>
    <property type="match status" value="1"/>
</dbReference>
<evidence type="ECO:0000313" key="4">
    <source>
        <dbReference type="EMBL" id="ABU57260.1"/>
    </source>
</evidence>
<accession>A7NIG0</accession>
<dbReference type="Proteomes" id="UP000000263">
    <property type="component" value="Chromosome"/>
</dbReference>
<dbReference type="AlphaFoldDB" id="A7NIG0"/>
<reference evidence="4 5" key="1">
    <citation type="submission" date="2007-08" db="EMBL/GenBank/DDBJ databases">
        <title>Complete sequence of Roseiflexus castenholzii DSM 13941.</title>
        <authorList>
            <consortium name="US DOE Joint Genome Institute"/>
            <person name="Copeland A."/>
            <person name="Lucas S."/>
            <person name="Lapidus A."/>
            <person name="Barry K."/>
            <person name="Glavina del Rio T."/>
            <person name="Dalin E."/>
            <person name="Tice H."/>
            <person name="Pitluck S."/>
            <person name="Thompson L.S."/>
            <person name="Brettin T."/>
            <person name="Bruce D."/>
            <person name="Detter J.C."/>
            <person name="Han C."/>
            <person name="Tapia R."/>
            <person name="Schmutz J."/>
            <person name="Larimer F."/>
            <person name="Land M."/>
            <person name="Hauser L."/>
            <person name="Kyrpides N."/>
            <person name="Mikhailova N."/>
            <person name="Bryant D.A."/>
            <person name="Hanada S."/>
            <person name="Tsukatani Y."/>
            <person name="Richardson P."/>
        </authorList>
    </citation>
    <scope>NUCLEOTIDE SEQUENCE [LARGE SCALE GENOMIC DNA]</scope>
    <source>
        <strain evidence="5">DSM 13941 / HLO8</strain>
    </source>
</reference>
<dbReference type="FunFam" id="3.30.70.270:FF:000001">
    <property type="entry name" value="Diguanylate cyclase domain protein"/>
    <property type="match status" value="1"/>
</dbReference>
<dbReference type="InterPro" id="IPR052163">
    <property type="entry name" value="DGC-Regulatory_Protein"/>
</dbReference>
<dbReference type="eggNOG" id="COG3706">
    <property type="taxonomic scope" value="Bacteria"/>
</dbReference>
<dbReference type="Pfam" id="PF13426">
    <property type="entry name" value="PAS_9"/>
    <property type="match status" value="1"/>
</dbReference>
<dbReference type="SMART" id="SM00091">
    <property type="entry name" value="PAS"/>
    <property type="match status" value="1"/>
</dbReference>
<dbReference type="CDD" id="cd00130">
    <property type="entry name" value="PAS"/>
    <property type="match status" value="1"/>
</dbReference>
<dbReference type="PROSITE" id="PS50113">
    <property type="entry name" value="PAC"/>
    <property type="match status" value="1"/>
</dbReference>
<protein>
    <submittedName>
        <fullName evidence="4">Diguanylate cyclase with PAS/PAC sensor</fullName>
    </submittedName>
</protein>
<evidence type="ECO:0000259" key="3">
    <source>
        <dbReference type="PROSITE" id="PS50887"/>
    </source>
</evidence>
<dbReference type="SMART" id="SM00267">
    <property type="entry name" value="GGDEF"/>
    <property type="match status" value="1"/>
</dbReference>
<dbReference type="InterPro" id="IPR029787">
    <property type="entry name" value="Nucleotide_cyclase"/>
</dbReference>
<dbReference type="InterPro" id="IPR000014">
    <property type="entry name" value="PAS"/>
</dbReference>
<dbReference type="KEGG" id="rca:Rcas_1163"/>
<dbReference type="HOGENOM" id="CLU_000445_11_4_0"/>
<proteinExistence type="predicted"/>
<feature type="domain" description="PAC" evidence="2">
    <location>
        <begin position="81"/>
        <end position="133"/>
    </location>
</feature>
<dbReference type="SUPFAM" id="SSF55785">
    <property type="entry name" value="PYP-like sensor domain (PAS domain)"/>
    <property type="match status" value="1"/>
</dbReference>
<feature type="domain" description="PAS" evidence="1">
    <location>
        <begin position="2"/>
        <end position="47"/>
    </location>
</feature>
<dbReference type="RefSeq" id="WP_012119690.1">
    <property type="nucleotide sequence ID" value="NC_009767.1"/>
</dbReference>
<dbReference type="CDD" id="cd01949">
    <property type="entry name" value="GGDEF"/>
    <property type="match status" value="1"/>
</dbReference>
<evidence type="ECO:0000313" key="5">
    <source>
        <dbReference type="Proteomes" id="UP000000263"/>
    </source>
</evidence>
<dbReference type="PANTHER" id="PTHR46663:SF4">
    <property type="entry name" value="DIGUANYLATE CYCLASE DGCT-RELATED"/>
    <property type="match status" value="1"/>
</dbReference>
<sequence>MDDAFYKQLLDEMHDGVYFVDRHRRILYWNRGAERLSGYSADEVIGRFCGDNLLRHVDECGRRLCTGMCPLAATIRDGQPRQAEVIMHHKQGHRVPVLVRVAPIRDKSDAIVGAVEVFSDNTYQKAALEEIERLRELALLDPLTGIGNRRFIESNTHSRLEELRRYGWPFGVILADIDHFKAINDTFGHLVGDDVLKMVAHTLAHNVRAFDAVGRWGGEEFAIVAQNVSAGMLLVLAERLRALVEQSTLFIGARNVHVTISLGAAIAHPDDTPLGLLDRADHLLYQSKQNGRNCVSSEAAPSSVVGAQKDVARMAPTAHKEVCSR</sequence>
<dbReference type="NCBIfam" id="TIGR00254">
    <property type="entry name" value="GGDEF"/>
    <property type="match status" value="1"/>
</dbReference>
<dbReference type="SUPFAM" id="SSF55073">
    <property type="entry name" value="Nucleotide cyclase"/>
    <property type="match status" value="1"/>
</dbReference>
<evidence type="ECO:0000259" key="1">
    <source>
        <dbReference type="PROSITE" id="PS50112"/>
    </source>
</evidence>
<dbReference type="PROSITE" id="PS50112">
    <property type="entry name" value="PAS"/>
    <property type="match status" value="1"/>
</dbReference>
<keyword evidence="5" id="KW-1185">Reference proteome</keyword>
<dbReference type="Pfam" id="PF00990">
    <property type="entry name" value="GGDEF"/>
    <property type="match status" value="1"/>
</dbReference>
<dbReference type="EMBL" id="CP000804">
    <property type="protein sequence ID" value="ABU57260.1"/>
    <property type="molecule type" value="Genomic_DNA"/>
</dbReference>
<dbReference type="InterPro" id="IPR000700">
    <property type="entry name" value="PAS-assoc_C"/>
</dbReference>
<dbReference type="PANTHER" id="PTHR46663">
    <property type="entry name" value="DIGUANYLATE CYCLASE DGCT-RELATED"/>
    <property type="match status" value="1"/>
</dbReference>
<dbReference type="OrthoDB" id="9805474at2"/>
<feature type="domain" description="GGDEF" evidence="3">
    <location>
        <begin position="168"/>
        <end position="300"/>
    </location>
</feature>
<dbReference type="InterPro" id="IPR000160">
    <property type="entry name" value="GGDEF_dom"/>
</dbReference>
<dbReference type="InterPro" id="IPR043128">
    <property type="entry name" value="Rev_trsase/Diguanyl_cyclase"/>
</dbReference>
<dbReference type="PROSITE" id="PS50887">
    <property type="entry name" value="GGDEF"/>
    <property type="match status" value="1"/>
</dbReference>
<dbReference type="Gene3D" id="3.30.70.270">
    <property type="match status" value="1"/>
</dbReference>
<name>A7NIG0_ROSCS</name>
<organism evidence="4 5">
    <name type="scientific">Roseiflexus castenholzii (strain DSM 13941 / HLO8)</name>
    <dbReference type="NCBI Taxonomy" id="383372"/>
    <lineage>
        <taxon>Bacteria</taxon>
        <taxon>Bacillati</taxon>
        <taxon>Chloroflexota</taxon>
        <taxon>Chloroflexia</taxon>
        <taxon>Chloroflexales</taxon>
        <taxon>Roseiflexineae</taxon>
        <taxon>Roseiflexaceae</taxon>
        <taxon>Roseiflexus</taxon>
    </lineage>
</organism>
<dbReference type="InterPro" id="IPR035965">
    <property type="entry name" value="PAS-like_dom_sf"/>
</dbReference>
<evidence type="ECO:0000259" key="2">
    <source>
        <dbReference type="PROSITE" id="PS50113"/>
    </source>
</evidence>
<dbReference type="NCBIfam" id="TIGR00229">
    <property type="entry name" value="sensory_box"/>
    <property type="match status" value="1"/>
</dbReference>
<dbReference type="STRING" id="383372.Rcas_1163"/>